<feature type="compositionally biased region" description="Polar residues" evidence="1">
    <location>
        <begin position="25"/>
        <end position="41"/>
    </location>
</feature>
<feature type="compositionally biased region" description="Low complexity" evidence="1">
    <location>
        <begin position="1"/>
        <end position="18"/>
    </location>
</feature>
<evidence type="ECO:0000256" key="1">
    <source>
        <dbReference type="SAM" id="MobiDB-lite"/>
    </source>
</evidence>
<dbReference type="EMBL" id="UYWW01003114">
    <property type="protein sequence ID" value="VDM12463.1"/>
    <property type="molecule type" value="Genomic_DNA"/>
</dbReference>
<accession>A0A3P7DSH6</accession>
<feature type="compositionally biased region" description="Low complexity" evidence="1">
    <location>
        <begin position="42"/>
        <end position="58"/>
    </location>
</feature>
<dbReference type="Proteomes" id="UP000270924">
    <property type="component" value="Unassembled WGS sequence"/>
</dbReference>
<proteinExistence type="predicted"/>
<keyword evidence="3" id="KW-1185">Reference proteome</keyword>
<feature type="region of interest" description="Disordered" evidence="1">
    <location>
        <begin position="1"/>
        <end position="58"/>
    </location>
</feature>
<sequence>LDKASYSSSALDKASYSSPTLDKASYSSSTLDKASYSSPTLDKTSYSSSTSDKASYNSSTLDKHRTIKHCTAVQLQIKRRTVVRLSHELILQPMKMQTAERWHMNWEYVVYRISHGLHFAIMKNVADMSPQQRIVYVRARKAYPRRFIRCSIAPIQKKKILKASEAYPIKMCTVDRGEPCHVKKINIPKYRKCMDINYNAAVGHISECSFSSARTLSALCWTASEEHSGGARTQPQTQKLCCWLTPTRDSHTRQHDPECNGQASSWRSRLVGRETLPARVWRRRVGCKKMLHISNTSFVPLKNAQEEIKDL</sequence>
<reference evidence="2 3" key="1">
    <citation type="submission" date="2018-11" db="EMBL/GenBank/DDBJ databases">
        <authorList>
            <consortium name="Pathogen Informatics"/>
        </authorList>
    </citation>
    <scope>NUCLEOTIDE SEQUENCE [LARGE SCALE GENOMIC DNA]</scope>
</reference>
<dbReference type="OMA" id="QKAYPRR"/>
<evidence type="ECO:0000313" key="3">
    <source>
        <dbReference type="Proteomes" id="UP000270924"/>
    </source>
</evidence>
<dbReference type="AlphaFoldDB" id="A0A3P7DSH6"/>
<feature type="non-terminal residue" evidence="2">
    <location>
        <position position="1"/>
    </location>
</feature>
<organism evidence="2 3">
    <name type="scientific">Wuchereria bancrofti</name>
    <dbReference type="NCBI Taxonomy" id="6293"/>
    <lineage>
        <taxon>Eukaryota</taxon>
        <taxon>Metazoa</taxon>
        <taxon>Ecdysozoa</taxon>
        <taxon>Nematoda</taxon>
        <taxon>Chromadorea</taxon>
        <taxon>Rhabditida</taxon>
        <taxon>Spirurina</taxon>
        <taxon>Spiruromorpha</taxon>
        <taxon>Filarioidea</taxon>
        <taxon>Onchocercidae</taxon>
        <taxon>Wuchereria</taxon>
    </lineage>
</organism>
<name>A0A3P7DSH6_WUCBA</name>
<dbReference type="OrthoDB" id="5823159at2759"/>
<dbReference type="InParanoid" id="A0A3P7DSH6"/>
<gene>
    <name evidence="2" type="ORF">WBA_LOCUS5849</name>
</gene>
<protein>
    <submittedName>
        <fullName evidence="2">Uncharacterized protein</fullName>
    </submittedName>
</protein>
<evidence type="ECO:0000313" key="2">
    <source>
        <dbReference type="EMBL" id="VDM12463.1"/>
    </source>
</evidence>